<organism evidence="1 2">
    <name type="scientific">Spirosoma pollinicola</name>
    <dbReference type="NCBI Taxonomy" id="2057025"/>
    <lineage>
        <taxon>Bacteria</taxon>
        <taxon>Pseudomonadati</taxon>
        <taxon>Bacteroidota</taxon>
        <taxon>Cytophagia</taxon>
        <taxon>Cytophagales</taxon>
        <taxon>Cytophagaceae</taxon>
        <taxon>Spirosoma</taxon>
    </lineage>
</organism>
<gene>
    <name evidence="1" type="ORF">CWM47_03565</name>
</gene>
<evidence type="ECO:0000313" key="2">
    <source>
        <dbReference type="Proteomes" id="UP000232883"/>
    </source>
</evidence>
<reference evidence="1 2" key="1">
    <citation type="submission" date="2017-11" db="EMBL/GenBank/DDBJ databases">
        <title>Taxonomic description and genome sequences of Spirosoma HA7 sp. nov., isolated from pollen microhabitat of Corylus avellana.</title>
        <authorList>
            <person name="Ambika Manirajan B."/>
            <person name="Suarez C."/>
            <person name="Ratering S."/>
            <person name="Geissler-Plaum R."/>
            <person name="Cardinale M."/>
            <person name="Sylvia S."/>
        </authorList>
    </citation>
    <scope>NUCLEOTIDE SEQUENCE [LARGE SCALE GENOMIC DNA]</scope>
    <source>
        <strain evidence="1 2">HA7</strain>
    </source>
</reference>
<protein>
    <submittedName>
        <fullName evidence="1">Uncharacterized protein</fullName>
    </submittedName>
</protein>
<evidence type="ECO:0000313" key="1">
    <source>
        <dbReference type="EMBL" id="AUD00976.1"/>
    </source>
</evidence>
<dbReference type="KEGG" id="spir:CWM47_03565"/>
<keyword evidence="2" id="KW-1185">Reference proteome</keyword>
<accession>A0A2K8YTL9</accession>
<name>A0A2K8YTL9_9BACT</name>
<dbReference type="EMBL" id="CP025096">
    <property type="protein sequence ID" value="AUD00976.1"/>
    <property type="molecule type" value="Genomic_DNA"/>
</dbReference>
<dbReference type="Proteomes" id="UP000232883">
    <property type="component" value="Chromosome"/>
</dbReference>
<sequence>MYQQEFKLPVKLTDEQRTELEKRNATIDIDVIVAKEQLDAAKGIYKEKTEGIAKEKKNNLQTLRQGYQMELVNASEYYNEDEATVDYFGEDGLLIHTRAMTIDERRQYKIRFNSRQIKED</sequence>
<dbReference type="RefSeq" id="WP_100986399.1">
    <property type="nucleotide sequence ID" value="NZ_CP025096.1"/>
</dbReference>
<proteinExistence type="predicted"/>
<dbReference type="AlphaFoldDB" id="A0A2K8YTL9"/>